<feature type="domain" description="HTH cro/C1-type" evidence="1">
    <location>
        <begin position="10"/>
        <end position="64"/>
    </location>
</feature>
<dbReference type="CDD" id="cd00093">
    <property type="entry name" value="HTH_XRE"/>
    <property type="match status" value="1"/>
</dbReference>
<reference evidence="2 3" key="1">
    <citation type="submission" date="2019-12" db="EMBL/GenBank/DDBJ databases">
        <title>Sporaefaciens musculi gen. nov., sp. nov., a novel bacterium isolated from the caecum of an obese mouse.</title>
        <authorList>
            <person name="Rasmussen T.S."/>
            <person name="Streidl T."/>
            <person name="Hitch T.C.A."/>
            <person name="Wortmann E."/>
            <person name="Deptula P."/>
            <person name="Hansen M."/>
            <person name="Nielsen D.S."/>
            <person name="Clavel T."/>
            <person name="Vogensen F.K."/>
        </authorList>
    </citation>
    <scope>NUCLEOTIDE SEQUENCE [LARGE SCALE GENOMIC DNA]</scope>
    <source>
        <strain evidence="2 3">WCA-9-b2</strain>
    </source>
</reference>
<sequence>MVKSAIAANVKEIIKMRCLAQGAIGMKAGYNIKTFSNMLNGRKIITDVDVIKIANALEVEPNELYGIKPKVV</sequence>
<dbReference type="PROSITE" id="PS50943">
    <property type="entry name" value="HTH_CROC1"/>
    <property type="match status" value="1"/>
</dbReference>
<evidence type="ECO:0000313" key="2">
    <source>
        <dbReference type="EMBL" id="MXP77269.1"/>
    </source>
</evidence>
<name>A0A7X3MIY0_9FIRM</name>
<dbReference type="Proteomes" id="UP000460412">
    <property type="component" value="Unassembled WGS sequence"/>
</dbReference>
<dbReference type="InterPro" id="IPR001387">
    <property type="entry name" value="Cro/C1-type_HTH"/>
</dbReference>
<proteinExistence type="predicted"/>
<dbReference type="GO" id="GO:0003677">
    <property type="term" value="F:DNA binding"/>
    <property type="evidence" value="ECO:0007669"/>
    <property type="project" value="InterPro"/>
</dbReference>
<dbReference type="InterPro" id="IPR010982">
    <property type="entry name" value="Lambda_DNA-bd_dom_sf"/>
</dbReference>
<evidence type="ECO:0000259" key="1">
    <source>
        <dbReference type="PROSITE" id="PS50943"/>
    </source>
</evidence>
<accession>A0A7X3MIY0</accession>
<dbReference type="AlphaFoldDB" id="A0A7X3MIY0"/>
<dbReference type="Gene3D" id="1.10.260.40">
    <property type="entry name" value="lambda repressor-like DNA-binding domains"/>
    <property type="match status" value="1"/>
</dbReference>
<dbReference type="EMBL" id="WUQX01000001">
    <property type="protein sequence ID" value="MXP77269.1"/>
    <property type="molecule type" value="Genomic_DNA"/>
</dbReference>
<dbReference type="SUPFAM" id="SSF47413">
    <property type="entry name" value="lambda repressor-like DNA-binding domains"/>
    <property type="match status" value="1"/>
</dbReference>
<dbReference type="RefSeq" id="WP_159752459.1">
    <property type="nucleotide sequence ID" value="NZ_WUQX01000001.1"/>
</dbReference>
<evidence type="ECO:0000313" key="3">
    <source>
        <dbReference type="Proteomes" id="UP000460412"/>
    </source>
</evidence>
<keyword evidence="3" id="KW-1185">Reference proteome</keyword>
<protein>
    <submittedName>
        <fullName evidence="2">Helix-turn-helix domain-containing protein</fullName>
    </submittedName>
</protein>
<organism evidence="2 3">
    <name type="scientific">Sporofaciens musculi</name>
    <dbReference type="NCBI Taxonomy" id="2681861"/>
    <lineage>
        <taxon>Bacteria</taxon>
        <taxon>Bacillati</taxon>
        <taxon>Bacillota</taxon>
        <taxon>Clostridia</taxon>
        <taxon>Lachnospirales</taxon>
        <taxon>Lachnospiraceae</taxon>
        <taxon>Sporofaciens</taxon>
    </lineage>
</organism>
<gene>
    <name evidence="2" type="ORF">GN277_18365</name>
</gene>
<comment type="caution">
    <text evidence="2">The sequence shown here is derived from an EMBL/GenBank/DDBJ whole genome shotgun (WGS) entry which is preliminary data.</text>
</comment>